<dbReference type="PANTHER" id="PTHR43308">
    <property type="entry name" value="OUTER MEMBRANE PROTEIN ALPHA-RELATED"/>
    <property type="match status" value="1"/>
</dbReference>
<evidence type="ECO:0000313" key="2">
    <source>
        <dbReference type="EMBL" id="KQL44114.1"/>
    </source>
</evidence>
<feature type="domain" description="SLH" evidence="1">
    <location>
        <begin position="170"/>
        <end position="234"/>
    </location>
</feature>
<dbReference type="EMBL" id="LJJB01000013">
    <property type="protein sequence ID" value="KQL44114.1"/>
    <property type="molecule type" value="Genomic_DNA"/>
</dbReference>
<keyword evidence="3" id="KW-1185">Reference proteome</keyword>
<evidence type="ECO:0000313" key="3">
    <source>
        <dbReference type="Proteomes" id="UP000051063"/>
    </source>
</evidence>
<comment type="caution">
    <text evidence="2">The sequence shown here is derived from an EMBL/GenBank/DDBJ whole genome shotgun (WGS) entry which is preliminary data.</text>
</comment>
<protein>
    <submittedName>
        <fullName evidence="2">S-layer protein</fullName>
    </submittedName>
</protein>
<dbReference type="InterPro" id="IPR001119">
    <property type="entry name" value="SLH_dom"/>
</dbReference>
<dbReference type="Proteomes" id="UP000051063">
    <property type="component" value="Unassembled WGS sequence"/>
</dbReference>
<dbReference type="RefSeq" id="WP_055746699.1">
    <property type="nucleotide sequence ID" value="NZ_LJJB01000013.1"/>
</dbReference>
<sequence>MQDYMRQLGKKSAVMALVLSFVLLGVATSSIGVQQADAREEGVSTTVSFTDTTGHWASKEIMAAAKSGLIQGFPDGSFQPEQTVTQEQFLSLIERVIPSFAGHEPDAFMRETYLSHAAGRWSEKTYTHLAAAGIMPTGKPTDSLNRLEATRILLAALGHQSEGEKYRGTKSHFFSDLSTDNESQVMIAYPAYKMGIMAGFPDGTFRPDEKISRAQAVVLLNRLDHQIEELYPGMVTDNEKKAMTEAVSTFVGNVMDKEKIRRYDDLVAYVKKNKLQVTESFLREHFSFMQYEVYDYIRFPRFNELMYYAKIGMGKYRMTVQYYSGELGGSVDKTFYLSSADGKTFRLIGKDE</sequence>
<dbReference type="Pfam" id="PF00395">
    <property type="entry name" value="SLH"/>
    <property type="match status" value="2"/>
</dbReference>
<dbReference type="PROSITE" id="PS51272">
    <property type="entry name" value="SLH"/>
    <property type="match status" value="2"/>
</dbReference>
<accession>A0ABR5N0T9</accession>
<reference evidence="2 3" key="1">
    <citation type="submission" date="2015-09" db="EMBL/GenBank/DDBJ databases">
        <title>Genome sequencing project for genomic taxonomy and phylogenomics of Bacillus-like bacteria.</title>
        <authorList>
            <person name="Liu B."/>
            <person name="Wang J."/>
            <person name="Zhu Y."/>
            <person name="Liu G."/>
            <person name="Chen Q."/>
            <person name="Chen Z."/>
            <person name="Lan J."/>
            <person name="Che J."/>
            <person name="Ge C."/>
            <person name="Shi H."/>
            <person name="Pan Z."/>
            <person name="Liu X."/>
        </authorList>
    </citation>
    <scope>NUCLEOTIDE SEQUENCE [LARGE SCALE GENOMIC DNA]</scope>
    <source>
        <strain evidence="2 3">DSM 8552</strain>
    </source>
</reference>
<dbReference type="PANTHER" id="PTHR43308:SF5">
    <property type="entry name" value="S-LAYER PROTEIN _ PEPTIDOGLYCAN ENDO-BETA-N-ACETYLGLUCOSAMINIDASE"/>
    <property type="match status" value="1"/>
</dbReference>
<organism evidence="2 3">
    <name type="scientific">Brevibacillus choshinensis</name>
    <dbReference type="NCBI Taxonomy" id="54911"/>
    <lineage>
        <taxon>Bacteria</taxon>
        <taxon>Bacillati</taxon>
        <taxon>Bacillota</taxon>
        <taxon>Bacilli</taxon>
        <taxon>Bacillales</taxon>
        <taxon>Paenibacillaceae</taxon>
        <taxon>Brevibacillus</taxon>
    </lineage>
</organism>
<proteinExistence type="predicted"/>
<name>A0ABR5N0T9_BRECH</name>
<feature type="domain" description="SLH" evidence="1">
    <location>
        <begin position="44"/>
        <end position="107"/>
    </location>
</feature>
<gene>
    <name evidence="2" type="ORF">AN963_22045</name>
</gene>
<evidence type="ECO:0000259" key="1">
    <source>
        <dbReference type="PROSITE" id="PS51272"/>
    </source>
</evidence>
<dbReference type="InterPro" id="IPR051465">
    <property type="entry name" value="Cell_Envelope_Struct_Comp"/>
</dbReference>